<protein>
    <submittedName>
        <fullName evidence="2">Transcriptional adapter 2-alpha</fullName>
    </submittedName>
</protein>
<proteinExistence type="predicted"/>
<sequence length="38" mass="4153">ELLLIEACQIYGLGIWRDIADHMGTGGPRRRVSVVEAG</sequence>
<dbReference type="EMBL" id="LAVV01003733">
    <property type="protein sequence ID" value="KNZ61923.1"/>
    <property type="molecule type" value="Genomic_DNA"/>
</dbReference>
<feature type="domain" description="SANT" evidence="1">
    <location>
        <begin position="1"/>
        <end position="25"/>
    </location>
</feature>
<accession>A0A0L6VMD9</accession>
<dbReference type="Pfam" id="PF00249">
    <property type="entry name" value="Myb_DNA-binding"/>
    <property type="match status" value="1"/>
</dbReference>
<comment type="caution">
    <text evidence="2">The sequence shown here is derived from an EMBL/GenBank/DDBJ whole genome shotgun (WGS) entry which is preliminary data.</text>
</comment>
<evidence type="ECO:0000259" key="1">
    <source>
        <dbReference type="PROSITE" id="PS51293"/>
    </source>
</evidence>
<dbReference type="AlphaFoldDB" id="A0A0L6VMD9"/>
<dbReference type="InterPro" id="IPR001005">
    <property type="entry name" value="SANT/Myb"/>
</dbReference>
<feature type="non-terminal residue" evidence="2">
    <location>
        <position position="1"/>
    </location>
</feature>
<evidence type="ECO:0000313" key="2">
    <source>
        <dbReference type="EMBL" id="KNZ61923.1"/>
    </source>
</evidence>
<dbReference type="Proteomes" id="UP000037035">
    <property type="component" value="Unassembled WGS sequence"/>
</dbReference>
<evidence type="ECO:0000313" key="3">
    <source>
        <dbReference type="Proteomes" id="UP000037035"/>
    </source>
</evidence>
<reference evidence="2 3" key="1">
    <citation type="submission" date="2015-08" db="EMBL/GenBank/DDBJ databases">
        <title>Next Generation Sequencing and Analysis of the Genome of Puccinia sorghi L Schw, the Causal Agent of Maize Common Rust.</title>
        <authorList>
            <person name="Rochi L."/>
            <person name="Burguener G."/>
            <person name="Darino M."/>
            <person name="Turjanski A."/>
            <person name="Kreff E."/>
            <person name="Dieguez M.J."/>
            <person name="Sacco F."/>
        </authorList>
    </citation>
    <scope>NUCLEOTIDE SEQUENCE [LARGE SCALE GENOMIC DNA]</scope>
    <source>
        <strain evidence="2 3">RO10H11247</strain>
    </source>
</reference>
<name>A0A0L6VMD9_9BASI</name>
<dbReference type="PROSITE" id="PS51293">
    <property type="entry name" value="SANT"/>
    <property type="match status" value="1"/>
</dbReference>
<dbReference type="VEuPathDB" id="FungiDB:VP01_13360g1"/>
<keyword evidence="3" id="KW-1185">Reference proteome</keyword>
<dbReference type="InterPro" id="IPR017884">
    <property type="entry name" value="SANT_dom"/>
</dbReference>
<dbReference type="OrthoDB" id="270417at2759"/>
<dbReference type="CDD" id="cd00167">
    <property type="entry name" value="SANT"/>
    <property type="match status" value="1"/>
</dbReference>
<organism evidence="2 3">
    <name type="scientific">Puccinia sorghi</name>
    <dbReference type="NCBI Taxonomy" id="27349"/>
    <lineage>
        <taxon>Eukaryota</taxon>
        <taxon>Fungi</taxon>
        <taxon>Dikarya</taxon>
        <taxon>Basidiomycota</taxon>
        <taxon>Pucciniomycotina</taxon>
        <taxon>Pucciniomycetes</taxon>
        <taxon>Pucciniales</taxon>
        <taxon>Pucciniaceae</taxon>
        <taxon>Puccinia</taxon>
    </lineage>
</organism>
<gene>
    <name evidence="2" type="ORF">VP01_13360g1</name>
</gene>